<name>A0ABY6B855_9GAMM</name>
<protein>
    <submittedName>
        <fullName evidence="6">LysR family transcriptional regulator</fullName>
    </submittedName>
</protein>
<keyword evidence="7" id="KW-1185">Reference proteome</keyword>
<dbReference type="CDD" id="cd08422">
    <property type="entry name" value="PBP2_CrgA_like"/>
    <property type="match status" value="1"/>
</dbReference>
<gene>
    <name evidence="6" type="ORF">N4264_14455</name>
</gene>
<dbReference type="SUPFAM" id="SSF46785">
    <property type="entry name" value="Winged helix' DNA-binding domain"/>
    <property type="match status" value="1"/>
</dbReference>
<evidence type="ECO:0000313" key="7">
    <source>
        <dbReference type="Proteomes" id="UP001064632"/>
    </source>
</evidence>
<dbReference type="Proteomes" id="UP001064632">
    <property type="component" value="Chromosome"/>
</dbReference>
<dbReference type="Pfam" id="PF03466">
    <property type="entry name" value="LysR_substrate"/>
    <property type="match status" value="1"/>
</dbReference>
<sequence length="305" mass="33574">MVRRFNHLGDLEAFVAVVDKGSITAGAVELGTTASVLSRAIARLEARLGAQLLRRTTRRLSLTEAGQIYLEHARGAFSLIDEGDRAVQGQGNEAQGLSGRVRMSVSTTYGNYRLPALLRPFLETHSQIQVELNISNRNVDLVAEGFDMAIRLGQLPDSSLIGRRLEDLPMCLVAAPDYLARMGVPQNLAELHRYEMLSFVMPSTGRAAPWLLRDEAGEDLEWPVPARIRVSDDVLGVVSLAEQGLGICQCYRFIAEQRLASGRLVEVLPQNNGRTRPCSLIYAPHRRLSAASRALIEWLASMSGR</sequence>
<dbReference type="PANTHER" id="PTHR30537:SF5">
    <property type="entry name" value="HTH-TYPE TRANSCRIPTIONAL ACTIVATOR TTDR-RELATED"/>
    <property type="match status" value="1"/>
</dbReference>
<organism evidence="6 7">
    <name type="scientific">Tahibacter amnicola</name>
    <dbReference type="NCBI Taxonomy" id="2976241"/>
    <lineage>
        <taxon>Bacteria</taxon>
        <taxon>Pseudomonadati</taxon>
        <taxon>Pseudomonadota</taxon>
        <taxon>Gammaproteobacteria</taxon>
        <taxon>Lysobacterales</taxon>
        <taxon>Rhodanobacteraceae</taxon>
        <taxon>Tahibacter</taxon>
    </lineage>
</organism>
<evidence type="ECO:0000256" key="3">
    <source>
        <dbReference type="ARBA" id="ARBA00023125"/>
    </source>
</evidence>
<dbReference type="InterPro" id="IPR005119">
    <property type="entry name" value="LysR_subst-bd"/>
</dbReference>
<dbReference type="InterPro" id="IPR000847">
    <property type="entry name" value="LysR_HTH_N"/>
</dbReference>
<dbReference type="InterPro" id="IPR058163">
    <property type="entry name" value="LysR-type_TF_proteobact-type"/>
</dbReference>
<keyword evidence="4" id="KW-0804">Transcription</keyword>
<dbReference type="InterPro" id="IPR036390">
    <property type="entry name" value="WH_DNA-bd_sf"/>
</dbReference>
<keyword evidence="3" id="KW-0238">DNA-binding</keyword>
<dbReference type="EMBL" id="CP104694">
    <property type="protein sequence ID" value="UXI65957.1"/>
    <property type="molecule type" value="Genomic_DNA"/>
</dbReference>
<evidence type="ECO:0000259" key="5">
    <source>
        <dbReference type="PROSITE" id="PS50931"/>
    </source>
</evidence>
<accession>A0ABY6B855</accession>
<evidence type="ECO:0000256" key="4">
    <source>
        <dbReference type="ARBA" id="ARBA00023163"/>
    </source>
</evidence>
<evidence type="ECO:0000256" key="1">
    <source>
        <dbReference type="ARBA" id="ARBA00009437"/>
    </source>
</evidence>
<evidence type="ECO:0000313" key="6">
    <source>
        <dbReference type="EMBL" id="UXI65957.1"/>
    </source>
</evidence>
<dbReference type="Gene3D" id="3.40.190.290">
    <property type="match status" value="1"/>
</dbReference>
<keyword evidence="2" id="KW-0805">Transcription regulation</keyword>
<feature type="domain" description="HTH lysR-type" evidence="5">
    <location>
        <begin position="10"/>
        <end position="63"/>
    </location>
</feature>
<dbReference type="PANTHER" id="PTHR30537">
    <property type="entry name" value="HTH-TYPE TRANSCRIPTIONAL REGULATOR"/>
    <property type="match status" value="1"/>
</dbReference>
<dbReference type="SUPFAM" id="SSF53850">
    <property type="entry name" value="Periplasmic binding protein-like II"/>
    <property type="match status" value="1"/>
</dbReference>
<comment type="similarity">
    <text evidence="1">Belongs to the LysR transcriptional regulatory family.</text>
</comment>
<evidence type="ECO:0000256" key="2">
    <source>
        <dbReference type="ARBA" id="ARBA00023015"/>
    </source>
</evidence>
<dbReference type="InterPro" id="IPR036388">
    <property type="entry name" value="WH-like_DNA-bd_sf"/>
</dbReference>
<proteinExistence type="inferred from homology"/>
<dbReference type="Pfam" id="PF00126">
    <property type="entry name" value="HTH_1"/>
    <property type="match status" value="1"/>
</dbReference>
<dbReference type="PROSITE" id="PS50931">
    <property type="entry name" value="HTH_LYSR"/>
    <property type="match status" value="1"/>
</dbReference>
<dbReference type="RefSeq" id="WP_261692952.1">
    <property type="nucleotide sequence ID" value="NZ_CP104694.1"/>
</dbReference>
<dbReference type="Gene3D" id="1.10.10.10">
    <property type="entry name" value="Winged helix-like DNA-binding domain superfamily/Winged helix DNA-binding domain"/>
    <property type="match status" value="1"/>
</dbReference>
<reference evidence="6" key="1">
    <citation type="submission" date="2022-09" db="EMBL/GenBank/DDBJ databases">
        <title>Tahibacter sp. nov., isolated from a fresh water.</title>
        <authorList>
            <person name="Baek J.H."/>
            <person name="Lee J.K."/>
            <person name="Kim J.M."/>
            <person name="Jeon C.O."/>
        </authorList>
    </citation>
    <scope>NUCLEOTIDE SEQUENCE</scope>
    <source>
        <strain evidence="6">W38</strain>
    </source>
</reference>